<dbReference type="Gene3D" id="1.10.10.60">
    <property type="entry name" value="Homeodomain-like"/>
    <property type="match status" value="1"/>
</dbReference>
<dbReference type="InterPro" id="IPR050109">
    <property type="entry name" value="HTH-type_TetR-like_transc_reg"/>
</dbReference>
<keyword evidence="2 4" id="KW-0238">DNA-binding</keyword>
<evidence type="ECO:0000256" key="3">
    <source>
        <dbReference type="ARBA" id="ARBA00023163"/>
    </source>
</evidence>
<dbReference type="InterPro" id="IPR023772">
    <property type="entry name" value="DNA-bd_HTH_TetR-type_CS"/>
</dbReference>
<dbReference type="Proteomes" id="UP000321379">
    <property type="component" value="Unassembled WGS sequence"/>
</dbReference>
<evidence type="ECO:0000256" key="2">
    <source>
        <dbReference type="ARBA" id="ARBA00023125"/>
    </source>
</evidence>
<dbReference type="SUPFAM" id="SSF46689">
    <property type="entry name" value="Homeodomain-like"/>
    <property type="match status" value="1"/>
</dbReference>
<evidence type="ECO:0000256" key="4">
    <source>
        <dbReference type="PROSITE-ProRule" id="PRU00335"/>
    </source>
</evidence>
<gene>
    <name evidence="6" type="ORF">FVP33_12350</name>
</gene>
<dbReference type="PROSITE" id="PS50977">
    <property type="entry name" value="HTH_TETR_2"/>
    <property type="match status" value="1"/>
</dbReference>
<dbReference type="Pfam" id="PF00440">
    <property type="entry name" value="TetR_N"/>
    <property type="match status" value="1"/>
</dbReference>
<dbReference type="InterPro" id="IPR001647">
    <property type="entry name" value="HTH_TetR"/>
</dbReference>
<keyword evidence="7" id="KW-1185">Reference proteome</keyword>
<evidence type="ECO:0000256" key="1">
    <source>
        <dbReference type="ARBA" id="ARBA00023015"/>
    </source>
</evidence>
<comment type="caution">
    <text evidence="6">The sequence shown here is derived from an EMBL/GenBank/DDBJ whole genome shotgun (WGS) entry which is preliminary data.</text>
</comment>
<organism evidence="6 7">
    <name type="scientific">Lacisediminihabitans profunda</name>
    <dbReference type="NCBI Taxonomy" id="2594790"/>
    <lineage>
        <taxon>Bacteria</taxon>
        <taxon>Bacillati</taxon>
        <taxon>Actinomycetota</taxon>
        <taxon>Actinomycetes</taxon>
        <taxon>Micrococcales</taxon>
        <taxon>Microbacteriaceae</taxon>
        <taxon>Lacisediminihabitans</taxon>
    </lineage>
</organism>
<proteinExistence type="predicted"/>
<dbReference type="GO" id="GO:0003700">
    <property type="term" value="F:DNA-binding transcription factor activity"/>
    <property type="evidence" value="ECO:0007669"/>
    <property type="project" value="TreeGrafter"/>
</dbReference>
<dbReference type="Gene3D" id="1.10.357.10">
    <property type="entry name" value="Tetracycline Repressor, domain 2"/>
    <property type="match status" value="1"/>
</dbReference>
<feature type="domain" description="HTH tetR-type" evidence="5">
    <location>
        <begin position="15"/>
        <end position="75"/>
    </location>
</feature>
<evidence type="ECO:0000313" key="7">
    <source>
        <dbReference type="Proteomes" id="UP000321379"/>
    </source>
</evidence>
<dbReference type="EMBL" id="VRMG01000008">
    <property type="protein sequence ID" value="TXN29920.1"/>
    <property type="molecule type" value="Genomic_DNA"/>
</dbReference>
<keyword evidence="1" id="KW-0805">Transcription regulation</keyword>
<dbReference type="PANTHER" id="PTHR30055:SF238">
    <property type="entry name" value="MYCOFACTOCIN BIOSYNTHESIS TRANSCRIPTIONAL REGULATOR MFTR-RELATED"/>
    <property type="match status" value="1"/>
</dbReference>
<dbReference type="RefSeq" id="WP_147783963.1">
    <property type="nucleotide sequence ID" value="NZ_VRMG01000008.1"/>
</dbReference>
<reference evidence="6 7" key="1">
    <citation type="submission" date="2019-08" db="EMBL/GenBank/DDBJ databases">
        <title>Bacterial whole genome sequence for Glaciihabitans sp. CHu50b-6-2.</title>
        <authorList>
            <person name="Jin L."/>
        </authorList>
    </citation>
    <scope>NUCLEOTIDE SEQUENCE [LARGE SCALE GENOMIC DNA]</scope>
    <source>
        <strain evidence="6 7">CHu50b-6-2</strain>
    </source>
</reference>
<protein>
    <submittedName>
        <fullName evidence="6">TetR family transcriptional regulator</fullName>
    </submittedName>
</protein>
<name>A0A5C8UQV1_9MICO</name>
<evidence type="ECO:0000259" key="5">
    <source>
        <dbReference type="PROSITE" id="PS50977"/>
    </source>
</evidence>
<keyword evidence="3" id="KW-0804">Transcription</keyword>
<dbReference type="AlphaFoldDB" id="A0A5C8UQV1"/>
<dbReference type="GO" id="GO:0000976">
    <property type="term" value="F:transcription cis-regulatory region binding"/>
    <property type="evidence" value="ECO:0007669"/>
    <property type="project" value="TreeGrafter"/>
</dbReference>
<sequence>MTHPTDAGLRARKRAATQSTIERAALSLALEHGYDGVTVDAICEASMVSQRTFFNYFGSKEGVILGPPPPMPTDAAVEAFVHAAGHDVLGDLVSLLAAAIADGEPDRDLFRSRRVLIQRTPELMNREVARMTELQTGLVAIVLARLRASGRADSSGLTEEARMIVVLAGSVMRYCLEQYFSGTTTGNPREVLENALALVRRITNGS</sequence>
<accession>A0A5C8UQV1</accession>
<dbReference type="PROSITE" id="PS01081">
    <property type="entry name" value="HTH_TETR_1"/>
    <property type="match status" value="1"/>
</dbReference>
<dbReference type="InterPro" id="IPR009057">
    <property type="entry name" value="Homeodomain-like_sf"/>
</dbReference>
<dbReference type="PANTHER" id="PTHR30055">
    <property type="entry name" value="HTH-TYPE TRANSCRIPTIONAL REGULATOR RUTR"/>
    <property type="match status" value="1"/>
</dbReference>
<evidence type="ECO:0000313" key="6">
    <source>
        <dbReference type="EMBL" id="TXN29920.1"/>
    </source>
</evidence>
<feature type="DNA-binding region" description="H-T-H motif" evidence="4">
    <location>
        <begin position="38"/>
        <end position="57"/>
    </location>
</feature>